<dbReference type="GO" id="GO:0008970">
    <property type="term" value="F:phospholipase A1 activity"/>
    <property type="evidence" value="ECO:0007669"/>
    <property type="project" value="InterPro"/>
</dbReference>
<dbReference type="InterPro" id="IPR002921">
    <property type="entry name" value="Fungal_lipase-type"/>
</dbReference>
<accession>A0A835R9H1</accession>
<reference evidence="3 4" key="1">
    <citation type="journal article" date="2020" name="Nat. Food">
        <title>A phased Vanilla planifolia genome enables genetic improvement of flavour and production.</title>
        <authorList>
            <person name="Hasing T."/>
            <person name="Tang H."/>
            <person name="Brym M."/>
            <person name="Khazi F."/>
            <person name="Huang T."/>
            <person name="Chambers A.H."/>
        </authorList>
    </citation>
    <scope>NUCLEOTIDE SEQUENCE [LARGE SCALE GENOMIC DNA]</scope>
    <source>
        <tissue evidence="3">Leaf</tissue>
    </source>
</reference>
<dbReference type="InterPro" id="IPR029058">
    <property type="entry name" value="AB_hydrolase_fold"/>
</dbReference>
<name>A0A835R9H1_VANPL</name>
<evidence type="ECO:0000256" key="1">
    <source>
        <dbReference type="SAM" id="MobiDB-lite"/>
    </source>
</evidence>
<feature type="region of interest" description="Disordered" evidence="1">
    <location>
        <begin position="234"/>
        <end position="254"/>
    </location>
</feature>
<sequence length="656" mass="73297">MACTFVGVSAAAPPVSAMREIELCGRIKIRRTRSEPLLRWRSVMASREAPPPPTFKTSRSTGNLPFGISGTTLPSSIRSLQFEAEQLGYEASPDEEERDETEETRKQRVNWVQRICEVGSKWRDRQPKDGGDSAISEGFEADKTRWEELGCDVRYESEEDEKQDWDHEAFGRLLEWASWTETKLFSKLAFLCNMAYMIPEIKTEDLRNYCGVGLVTTSLEKKLQAAIKAQQEMDPMSSPAIPLGPEHGSTEPRSRSYRSSVAYDIASSAASYIHNRAKNLFLGSQANTAPQARGTQGRMYKSKVATYVAASSVTAVVAAEEKARLEAASDLQSLHSSPCEWFVCDEPNTRTRCFVIQGSDSLASWQANLFFEPTEFEGMDSLVHRGIYEAAKGIYEQFMPEIESHLRKYGNRARFRFTGHSLGGSLALLISLMLISRSAVPRDVVLPVVTFGSPAVFCGGHRVLAALDLKESHVRTVMMHRDIVPRAFSCDYPIHVANVLKRLNCSFRTHPCLNSERLLYSPLGRQYILQPDEKLSPPHPMLPPGTALYVLHGGAASRSALRAFLNAPHPLETLSQPTAYGSEGTILRDHDSRNYVKAVKSLLLQHPRAVIRRPRPKQLKRWWPLLTAPTVAAGPLTGHTWPTHYCEHVKQVASRA</sequence>
<dbReference type="PANTHER" id="PTHR46483:SF1">
    <property type="entry name" value="PHOSPHOLIPASE A1 PLIP1, CHLOROPLASTIC"/>
    <property type="match status" value="1"/>
</dbReference>
<proteinExistence type="predicted"/>
<dbReference type="OrthoDB" id="808383at2759"/>
<gene>
    <name evidence="3" type="ORF">HPP92_009165</name>
</gene>
<dbReference type="GO" id="GO:0006629">
    <property type="term" value="P:lipid metabolic process"/>
    <property type="evidence" value="ECO:0007669"/>
    <property type="project" value="InterPro"/>
</dbReference>
<dbReference type="AlphaFoldDB" id="A0A835R9H1"/>
<dbReference type="EMBL" id="JADCNL010000004">
    <property type="protein sequence ID" value="KAG0485086.1"/>
    <property type="molecule type" value="Genomic_DNA"/>
</dbReference>
<dbReference type="Proteomes" id="UP000636800">
    <property type="component" value="Unassembled WGS sequence"/>
</dbReference>
<protein>
    <recommendedName>
        <fullName evidence="2">Fungal lipase-type domain-containing protein</fullName>
    </recommendedName>
</protein>
<feature type="domain" description="Fungal lipase-type" evidence="2">
    <location>
        <begin position="354"/>
        <end position="491"/>
    </location>
</feature>
<evidence type="ECO:0000313" key="4">
    <source>
        <dbReference type="Proteomes" id="UP000636800"/>
    </source>
</evidence>
<feature type="compositionally biased region" description="Polar residues" evidence="1">
    <location>
        <begin position="55"/>
        <end position="65"/>
    </location>
</feature>
<dbReference type="Pfam" id="PF01764">
    <property type="entry name" value="Lipase_3"/>
    <property type="match status" value="1"/>
</dbReference>
<evidence type="ECO:0000259" key="2">
    <source>
        <dbReference type="Pfam" id="PF01764"/>
    </source>
</evidence>
<dbReference type="CDD" id="cd00519">
    <property type="entry name" value="Lipase_3"/>
    <property type="match status" value="1"/>
</dbReference>
<dbReference type="PANTHER" id="PTHR46483">
    <property type="entry name" value="PHOSPHOLIPASE A1 PLIP2, CHLOROPLASTIC"/>
    <property type="match status" value="1"/>
</dbReference>
<dbReference type="InterPro" id="IPR043367">
    <property type="entry name" value="PLIP1/2/3"/>
</dbReference>
<evidence type="ECO:0000313" key="3">
    <source>
        <dbReference type="EMBL" id="KAG0485086.1"/>
    </source>
</evidence>
<dbReference type="Gene3D" id="3.40.50.1820">
    <property type="entry name" value="alpha/beta hydrolase"/>
    <property type="match status" value="1"/>
</dbReference>
<comment type="caution">
    <text evidence="3">The sequence shown here is derived from an EMBL/GenBank/DDBJ whole genome shotgun (WGS) entry which is preliminary data.</text>
</comment>
<dbReference type="SUPFAM" id="SSF53474">
    <property type="entry name" value="alpha/beta-Hydrolases"/>
    <property type="match status" value="1"/>
</dbReference>
<feature type="region of interest" description="Disordered" evidence="1">
    <location>
        <begin position="43"/>
        <end position="65"/>
    </location>
</feature>
<keyword evidence="4" id="KW-1185">Reference proteome</keyword>
<organism evidence="3 4">
    <name type="scientific">Vanilla planifolia</name>
    <name type="common">Vanilla</name>
    <dbReference type="NCBI Taxonomy" id="51239"/>
    <lineage>
        <taxon>Eukaryota</taxon>
        <taxon>Viridiplantae</taxon>
        <taxon>Streptophyta</taxon>
        <taxon>Embryophyta</taxon>
        <taxon>Tracheophyta</taxon>
        <taxon>Spermatophyta</taxon>
        <taxon>Magnoliopsida</taxon>
        <taxon>Liliopsida</taxon>
        <taxon>Asparagales</taxon>
        <taxon>Orchidaceae</taxon>
        <taxon>Vanilloideae</taxon>
        <taxon>Vanilleae</taxon>
        <taxon>Vanilla</taxon>
    </lineage>
</organism>